<gene>
    <name evidence="2" type="ORF">PEDI_42620</name>
</gene>
<feature type="domain" description="ParB-like N-terminal" evidence="1">
    <location>
        <begin position="29"/>
        <end position="116"/>
    </location>
</feature>
<dbReference type="SUPFAM" id="SSF110849">
    <property type="entry name" value="ParB/Sulfiredoxin"/>
    <property type="match status" value="1"/>
</dbReference>
<evidence type="ECO:0000313" key="3">
    <source>
        <dbReference type="Proteomes" id="UP001310022"/>
    </source>
</evidence>
<proteinExistence type="predicted"/>
<accession>A0AAN4W464</accession>
<dbReference type="Gene3D" id="3.90.1530.10">
    <property type="entry name" value="Conserved hypothetical protein from pyrococcus furiosus pfu- 392566-001, ParB domain"/>
    <property type="match status" value="1"/>
</dbReference>
<dbReference type="Proteomes" id="UP001310022">
    <property type="component" value="Unassembled WGS sequence"/>
</dbReference>
<dbReference type="InterPro" id="IPR003115">
    <property type="entry name" value="ParB_N"/>
</dbReference>
<dbReference type="SMART" id="SM00470">
    <property type="entry name" value="ParB"/>
    <property type="match status" value="1"/>
</dbReference>
<name>A0AAN4W464_9BACT</name>
<organism evidence="2 3">
    <name type="scientific">Persicobacter diffluens</name>
    <dbReference type="NCBI Taxonomy" id="981"/>
    <lineage>
        <taxon>Bacteria</taxon>
        <taxon>Pseudomonadati</taxon>
        <taxon>Bacteroidota</taxon>
        <taxon>Cytophagia</taxon>
        <taxon>Cytophagales</taxon>
        <taxon>Persicobacteraceae</taxon>
        <taxon>Persicobacter</taxon>
    </lineage>
</organism>
<reference evidence="2 3" key="1">
    <citation type="submission" date="2021-12" db="EMBL/GenBank/DDBJ databases">
        <title>Genome sequencing of bacteria with rrn-lacking chromosome and rrn-plasmid.</title>
        <authorList>
            <person name="Anda M."/>
            <person name="Iwasaki W."/>
        </authorList>
    </citation>
    <scope>NUCLEOTIDE SEQUENCE [LARGE SCALE GENOMIC DNA]</scope>
    <source>
        <strain evidence="2 3">NBRC 15940</strain>
    </source>
</reference>
<dbReference type="RefSeq" id="WP_338238841.1">
    <property type="nucleotide sequence ID" value="NZ_BQKE01000003.1"/>
</dbReference>
<keyword evidence="3" id="KW-1185">Reference proteome</keyword>
<evidence type="ECO:0000313" key="2">
    <source>
        <dbReference type="EMBL" id="GJM63710.1"/>
    </source>
</evidence>
<sequence>MAKKFQIAKEKKVAGTAAANFLGDSKEVIKNNISINEELKQLIPALQQEEFEQLENNILKEGLREPILIWKHEGKYILVDGHNRYAITQKHHLHFDFRLLEFKNLEEAKDWMINNQLGRRNLTDEQRAYLIGMRYEREKGSHGGNRKNLPVEEGAVVQKTEERLAEEYKTSPKSIRNNAEFAKGLDVIGDQNPELKASILTGDTKVRKSDVQKLAKAEVKKPIESVEDITKIVQKKTTPTKKVAKALSPSDLLKKEINQRLKKINAKSEDGEFELLQEMIIKLQKSYH</sequence>
<dbReference type="InterPro" id="IPR036086">
    <property type="entry name" value="ParB/Sulfiredoxin_sf"/>
</dbReference>
<dbReference type="EMBL" id="BQKE01000003">
    <property type="protein sequence ID" value="GJM63710.1"/>
    <property type="molecule type" value="Genomic_DNA"/>
</dbReference>
<dbReference type="AlphaFoldDB" id="A0AAN4W464"/>
<protein>
    <recommendedName>
        <fullName evidence="1">ParB-like N-terminal domain-containing protein</fullName>
    </recommendedName>
</protein>
<comment type="caution">
    <text evidence="2">The sequence shown here is derived from an EMBL/GenBank/DDBJ whole genome shotgun (WGS) entry which is preliminary data.</text>
</comment>
<evidence type="ECO:0000259" key="1">
    <source>
        <dbReference type="SMART" id="SM00470"/>
    </source>
</evidence>